<feature type="compositionally biased region" description="Pro residues" evidence="1">
    <location>
        <begin position="44"/>
        <end position="54"/>
    </location>
</feature>
<sequence>MEQQNTAHKLVVNPEQSGGMIAVATRTPKGDNLQFTVRTDDKQGPPPAPSPKPPGQQEKRPSPPPRASSPQHDMYSSDDSSPRAWRHRSPSVTIDVSGLANPDKMRRSFREHSPSPSPTPRRRSPPPRRPSPSRRYSRSRSRSNSRPPPPKAPEPKPSPGFGSIREEKLYILLTLKRMKAEGVQEVSDYTIDSDIEEMRMELRKLQEDQMMTNGIESCRTALITVTTGLEIMNKKYNPFDLDLDGWSQSIFESIERYDTVLERLVKKYGKRVSAISPEIQLMLMLCGSAASFCFTKSMMKAAQPTMTRIAEENPELVRKMMQGMAPAAAQPQEVPAVPVVPVVPVATPVVPTASVPVPQSSRYAEPLERFVRPAPQAPNPSGGDDASSVSLSLAGDAEVSGLNDSFSVSSISSPKGQPAVRKVAIGKEAVVKKRGKAQRAPSRPNAPFATASAPLFLLSFGTRGSLAASLLTARLSPWTEEMPHVPSVRHSSTMSGNLCSV</sequence>
<protein>
    <submittedName>
        <fullName evidence="2">Uncharacterized protein</fullName>
    </submittedName>
</protein>
<organism evidence="2 3">
    <name type="scientific">Klebsormidium nitens</name>
    <name type="common">Green alga</name>
    <name type="synonym">Ulothrix nitens</name>
    <dbReference type="NCBI Taxonomy" id="105231"/>
    <lineage>
        <taxon>Eukaryota</taxon>
        <taxon>Viridiplantae</taxon>
        <taxon>Streptophyta</taxon>
        <taxon>Klebsormidiophyceae</taxon>
        <taxon>Klebsormidiales</taxon>
        <taxon>Klebsormidiaceae</taxon>
        <taxon>Klebsormidium</taxon>
    </lineage>
</organism>
<feature type="region of interest" description="Disordered" evidence="1">
    <location>
        <begin position="1"/>
        <end position="163"/>
    </location>
</feature>
<dbReference type="PANTHER" id="PTHR48125">
    <property type="entry name" value="LP07818P1"/>
    <property type="match status" value="1"/>
</dbReference>
<accession>A0A1Y1I0F1</accession>
<feature type="compositionally biased region" description="Pro residues" evidence="1">
    <location>
        <begin position="146"/>
        <end position="158"/>
    </location>
</feature>
<dbReference type="Pfam" id="PF19071">
    <property type="entry name" value="DUF5767"/>
    <property type="match status" value="1"/>
</dbReference>
<feature type="compositionally biased region" description="Basic and acidic residues" evidence="1">
    <location>
        <begin position="103"/>
        <end position="113"/>
    </location>
</feature>
<evidence type="ECO:0000256" key="1">
    <source>
        <dbReference type="SAM" id="MobiDB-lite"/>
    </source>
</evidence>
<dbReference type="PANTHER" id="PTHR48125:SF12">
    <property type="entry name" value="AT HOOK TRANSCRIPTION FACTOR FAMILY-RELATED"/>
    <property type="match status" value="1"/>
</dbReference>
<gene>
    <name evidence="2" type="ORF">KFL_001050205</name>
</gene>
<evidence type="ECO:0000313" key="2">
    <source>
        <dbReference type="EMBL" id="GAQ82257.1"/>
    </source>
</evidence>
<dbReference type="OrthoDB" id="551921at2759"/>
<evidence type="ECO:0000313" key="3">
    <source>
        <dbReference type="Proteomes" id="UP000054558"/>
    </source>
</evidence>
<name>A0A1Y1I0F1_KLENI</name>
<dbReference type="Proteomes" id="UP000054558">
    <property type="component" value="Unassembled WGS sequence"/>
</dbReference>
<reference evidence="2 3" key="1">
    <citation type="journal article" date="2014" name="Nat. Commun.">
        <title>Klebsormidium flaccidum genome reveals primary factors for plant terrestrial adaptation.</title>
        <authorList>
            <person name="Hori K."/>
            <person name="Maruyama F."/>
            <person name="Fujisawa T."/>
            <person name="Togashi T."/>
            <person name="Yamamoto N."/>
            <person name="Seo M."/>
            <person name="Sato S."/>
            <person name="Yamada T."/>
            <person name="Mori H."/>
            <person name="Tajima N."/>
            <person name="Moriyama T."/>
            <person name="Ikeuchi M."/>
            <person name="Watanabe M."/>
            <person name="Wada H."/>
            <person name="Kobayashi K."/>
            <person name="Saito M."/>
            <person name="Masuda T."/>
            <person name="Sasaki-Sekimoto Y."/>
            <person name="Mashiguchi K."/>
            <person name="Awai K."/>
            <person name="Shimojima M."/>
            <person name="Masuda S."/>
            <person name="Iwai M."/>
            <person name="Nobusawa T."/>
            <person name="Narise T."/>
            <person name="Kondo S."/>
            <person name="Saito H."/>
            <person name="Sato R."/>
            <person name="Murakawa M."/>
            <person name="Ihara Y."/>
            <person name="Oshima-Yamada Y."/>
            <person name="Ohtaka K."/>
            <person name="Satoh M."/>
            <person name="Sonobe K."/>
            <person name="Ishii M."/>
            <person name="Ohtani R."/>
            <person name="Kanamori-Sato M."/>
            <person name="Honoki R."/>
            <person name="Miyazaki D."/>
            <person name="Mochizuki H."/>
            <person name="Umetsu J."/>
            <person name="Higashi K."/>
            <person name="Shibata D."/>
            <person name="Kamiya Y."/>
            <person name="Sato N."/>
            <person name="Nakamura Y."/>
            <person name="Tabata S."/>
            <person name="Ida S."/>
            <person name="Kurokawa K."/>
            <person name="Ohta H."/>
        </authorList>
    </citation>
    <scope>NUCLEOTIDE SEQUENCE [LARGE SCALE GENOMIC DNA]</scope>
    <source>
        <strain evidence="2 3">NIES-2285</strain>
    </source>
</reference>
<dbReference type="AlphaFoldDB" id="A0A1Y1I0F1"/>
<dbReference type="EMBL" id="DF237054">
    <property type="protein sequence ID" value="GAQ82257.1"/>
    <property type="molecule type" value="Genomic_DNA"/>
</dbReference>
<keyword evidence="3" id="KW-1185">Reference proteome</keyword>
<proteinExistence type="predicted"/>
<feature type="compositionally biased region" description="Basic residues" evidence="1">
    <location>
        <begin position="120"/>
        <end position="143"/>
    </location>
</feature>
<dbReference type="InterPro" id="IPR043910">
    <property type="entry name" value="DUF5767"/>
</dbReference>